<dbReference type="AlphaFoldDB" id="A0A8J3K6A0"/>
<protein>
    <submittedName>
        <fullName evidence="1">Uncharacterized protein</fullName>
    </submittedName>
</protein>
<comment type="caution">
    <text evidence="1">The sequence shown here is derived from an EMBL/GenBank/DDBJ whole genome shotgun (WGS) entry which is preliminary data.</text>
</comment>
<dbReference type="EMBL" id="BONG01000064">
    <property type="protein sequence ID" value="GIF93428.1"/>
    <property type="molecule type" value="Genomic_DNA"/>
</dbReference>
<organism evidence="1 2">
    <name type="scientific">Catellatospora chokoriensis</name>
    <dbReference type="NCBI Taxonomy" id="310353"/>
    <lineage>
        <taxon>Bacteria</taxon>
        <taxon>Bacillati</taxon>
        <taxon>Actinomycetota</taxon>
        <taxon>Actinomycetes</taxon>
        <taxon>Micromonosporales</taxon>
        <taxon>Micromonosporaceae</taxon>
        <taxon>Catellatospora</taxon>
    </lineage>
</organism>
<keyword evidence="2" id="KW-1185">Reference proteome</keyword>
<gene>
    <name evidence="1" type="ORF">Cch02nite_68720</name>
</gene>
<reference evidence="1 2" key="1">
    <citation type="submission" date="2021-01" db="EMBL/GenBank/DDBJ databases">
        <title>Whole genome shotgun sequence of Catellatospora chokoriensis NBRC 107358.</title>
        <authorList>
            <person name="Komaki H."/>
            <person name="Tamura T."/>
        </authorList>
    </citation>
    <scope>NUCLEOTIDE SEQUENCE [LARGE SCALE GENOMIC DNA]</scope>
    <source>
        <strain evidence="1 2">NBRC 107358</strain>
    </source>
</reference>
<name>A0A8J3K6A0_9ACTN</name>
<evidence type="ECO:0000313" key="2">
    <source>
        <dbReference type="Proteomes" id="UP000619293"/>
    </source>
</evidence>
<evidence type="ECO:0000313" key="1">
    <source>
        <dbReference type="EMBL" id="GIF93428.1"/>
    </source>
</evidence>
<accession>A0A8J3K6A0</accession>
<dbReference type="Proteomes" id="UP000619293">
    <property type="component" value="Unassembled WGS sequence"/>
</dbReference>
<proteinExistence type="predicted"/>
<sequence length="80" mass="8061">MLSTTSYPAATASLATVPPMCPLPINPIVVIAHCLPPSPGMIAGTTVVNGRPAPTVPGLAGAVSRCDGWTKRAGPRRVTA</sequence>